<feature type="domain" description="GST C-terminal" evidence="2">
    <location>
        <begin position="84"/>
        <end position="214"/>
    </location>
</feature>
<dbReference type="KEGG" id="rpod:E0E05_13490"/>
<evidence type="ECO:0000259" key="1">
    <source>
        <dbReference type="PROSITE" id="PS50404"/>
    </source>
</evidence>
<dbReference type="Pfam" id="PF00043">
    <property type="entry name" value="GST_C"/>
    <property type="match status" value="1"/>
</dbReference>
<dbReference type="SUPFAM" id="SSF52833">
    <property type="entry name" value="Thioredoxin-like"/>
    <property type="match status" value="1"/>
</dbReference>
<organism evidence="3 4">
    <name type="scientific">Roseitalea porphyridii</name>
    <dbReference type="NCBI Taxonomy" id="1852022"/>
    <lineage>
        <taxon>Bacteria</taxon>
        <taxon>Pseudomonadati</taxon>
        <taxon>Pseudomonadota</taxon>
        <taxon>Alphaproteobacteria</taxon>
        <taxon>Hyphomicrobiales</taxon>
        <taxon>Ahrensiaceae</taxon>
        <taxon>Roseitalea</taxon>
    </lineage>
</organism>
<dbReference type="PROSITE" id="PS50404">
    <property type="entry name" value="GST_NTER"/>
    <property type="match status" value="1"/>
</dbReference>
<keyword evidence="3" id="KW-0808">Transferase</keyword>
<proteinExistence type="predicted"/>
<dbReference type="PANTHER" id="PTHR44051:SF2">
    <property type="entry name" value="HYPOTHETICAL GLUTATHIONE S-TRANSFERASE LIKE PROTEIN"/>
    <property type="match status" value="1"/>
</dbReference>
<dbReference type="OrthoDB" id="9810080at2"/>
<dbReference type="InterPro" id="IPR036249">
    <property type="entry name" value="Thioredoxin-like_sf"/>
</dbReference>
<dbReference type="SUPFAM" id="SSF47616">
    <property type="entry name" value="GST C-terminal domain-like"/>
    <property type="match status" value="1"/>
</dbReference>
<dbReference type="InterPro" id="IPR004045">
    <property type="entry name" value="Glutathione_S-Trfase_N"/>
</dbReference>
<feature type="domain" description="GST N-terminal" evidence="1">
    <location>
        <begin position="1"/>
        <end position="82"/>
    </location>
</feature>
<name>A0A4P6V2C0_9HYPH</name>
<dbReference type="PANTHER" id="PTHR44051">
    <property type="entry name" value="GLUTATHIONE S-TRANSFERASE-RELATED"/>
    <property type="match status" value="1"/>
</dbReference>
<dbReference type="InterPro" id="IPR004046">
    <property type="entry name" value="GST_C"/>
</dbReference>
<accession>A0A4P6V2C0</accession>
<dbReference type="PROSITE" id="PS50405">
    <property type="entry name" value="GST_CTER"/>
    <property type="match status" value="1"/>
</dbReference>
<dbReference type="GO" id="GO:0016740">
    <property type="term" value="F:transferase activity"/>
    <property type="evidence" value="ECO:0007669"/>
    <property type="project" value="UniProtKB-KW"/>
</dbReference>
<dbReference type="SFLD" id="SFLDG00358">
    <property type="entry name" value="Main_(cytGST)"/>
    <property type="match status" value="1"/>
</dbReference>
<keyword evidence="4" id="KW-1185">Reference proteome</keyword>
<gene>
    <name evidence="3" type="ORF">E0E05_13490</name>
</gene>
<dbReference type="Pfam" id="PF13409">
    <property type="entry name" value="GST_N_2"/>
    <property type="match status" value="1"/>
</dbReference>
<reference evidence="3 4" key="1">
    <citation type="journal article" date="2017" name="Int. J. Syst. Evol. Microbiol.">
        <title>Roseitalea porphyridii gen. nov., sp. nov., isolated from a red alga, and reclassification of Hoeflea suaedae Chung et al. 2013 as Pseudohoeflea suaedae gen. nov., comb. nov.</title>
        <authorList>
            <person name="Hyeon J.W."/>
            <person name="Jeong S.E."/>
            <person name="Baek K."/>
            <person name="Jeon C.O."/>
        </authorList>
    </citation>
    <scope>NUCLEOTIDE SEQUENCE [LARGE SCALE GENOMIC DNA]</scope>
    <source>
        <strain evidence="3 4">MA7-20</strain>
    </source>
</reference>
<dbReference type="InterPro" id="IPR040079">
    <property type="entry name" value="Glutathione_S-Trfase"/>
</dbReference>
<dbReference type="InterPro" id="IPR010987">
    <property type="entry name" value="Glutathione-S-Trfase_C-like"/>
</dbReference>
<dbReference type="Gene3D" id="3.40.30.10">
    <property type="entry name" value="Glutaredoxin"/>
    <property type="match status" value="1"/>
</dbReference>
<dbReference type="GeneID" id="90768317"/>
<dbReference type="Gene3D" id="1.20.1050.10">
    <property type="match status" value="1"/>
</dbReference>
<evidence type="ECO:0000313" key="4">
    <source>
        <dbReference type="Proteomes" id="UP000293719"/>
    </source>
</evidence>
<dbReference type="RefSeq" id="WP_131617191.1">
    <property type="nucleotide sequence ID" value="NZ_CP036532.1"/>
</dbReference>
<dbReference type="InterPro" id="IPR036282">
    <property type="entry name" value="Glutathione-S-Trfase_C_sf"/>
</dbReference>
<dbReference type="CDD" id="cd03056">
    <property type="entry name" value="GST_N_4"/>
    <property type="match status" value="1"/>
</dbReference>
<protein>
    <submittedName>
        <fullName evidence="3">Glutathione S-transferase family protein</fullName>
    </submittedName>
</protein>
<dbReference type="EMBL" id="CP036532">
    <property type="protein sequence ID" value="QBK31531.1"/>
    <property type="molecule type" value="Genomic_DNA"/>
</dbReference>
<sequence>MLTLWSMPSSGNSYKVRLLLAHLGLPFHHVTAEHGSNVTRSAAFLALNPAGKVPLLVLDDGRTLRESNAILLYLGRNSRFVPHNAYDRALCHQWMFFEQYNHEPSVAVRIAILTYPDLADRRRPEILDPLLEKGHAAMTLMETQLSQTPFIAGETFTVADMCLYAYTHCAGDKGGFEMQRFPAINAWLERVASEPGHVTLDWLPPDKDGNTAGT</sequence>
<evidence type="ECO:0000259" key="2">
    <source>
        <dbReference type="PROSITE" id="PS50405"/>
    </source>
</evidence>
<evidence type="ECO:0000313" key="3">
    <source>
        <dbReference type="EMBL" id="QBK31531.1"/>
    </source>
</evidence>
<dbReference type="AlphaFoldDB" id="A0A4P6V2C0"/>
<dbReference type="Proteomes" id="UP000293719">
    <property type="component" value="Chromosome"/>
</dbReference>
<dbReference type="SFLD" id="SFLDS00019">
    <property type="entry name" value="Glutathione_Transferase_(cytos"/>
    <property type="match status" value="1"/>
</dbReference>